<reference evidence="1 2" key="1">
    <citation type="submission" date="2024-09" db="EMBL/GenBank/DDBJ databases">
        <title>Genome sequencing and assembly of Phytophthora oleae, isolate VK10A, causative agent of rot of olive drupes.</title>
        <authorList>
            <person name="Conti Taguali S."/>
            <person name="Riolo M."/>
            <person name="La Spada F."/>
            <person name="Cacciola S.O."/>
            <person name="Dionisio G."/>
        </authorList>
    </citation>
    <scope>NUCLEOTIDE SEQUENCE [LARGE SCALE GENOMIC DNA]</scope>
    <source>
        <strain evidence="1 2">VK10A</strain>
    </source>
</reference>
<evidence type="ECO:0000313" key="2">
    <source>
        <dbReference type="Proteomes" id="UP001632037"/>
    </source>
</evidence>
<comment type="caution">
    <text evidence="1">The sequence shown here is derived from an EMBL/GenBank/DDBJ whole genome shotgun (WGS) entry which is preliminary data.</text>
</comment>
<dbReference type="AlphaFoldDB" id="A0ABD3FQ83"/>
<dbReference type="EMBL" id="JBIMZQ010000011">
    <property type="protein sequence ID" value="KAL3668562.1"/>
    <property type="molecule type" value="Genomic_DNA"/>
</dbReference>
<protein>
    <submittedName>
        <fullName evidence="1">Uncharacterized protein</fullName>
    </submittedName>
</protein>
<accession>A0ABD3FQ83</accession>
<keyword evidence="2" id="KW-1185">Reference proteome</keyword>
<proteinExistence type="predicted"/>
<gene>
    <name evidence="1" type="ORF">V7S43_006644</name>
</gene>
<dbReference type="Proteomes" id="UP001632037">
    <property type="component" value="Unassembled WGS sequence"/>
</dbReference>
<organism evidence="1 2">
    <name type="scientific">Phytophthora oleae</name>
    <dbReference type="NCBI Taxonomy" id="2107226"/>
    <lineage>
        <taxon>Eukaryota</taxon>
        <taxon>Sar</taxon>
        <taxon>Stramenopiles</taxon>
        <taxon>Oomycota</taxon>
        <taxon>Peronosporomycetes</taxon>
        <taxon>Peronosporales</taxon>
        <taxon>Peronosporaceae</taxon>
        <taxon>Phytophthora</taxon>
    </lineage>
</organism>
<sequence>MARHKLLHKTFMGYKKGTLLFCVADLSLDAIQVQLSGAHDLTYGMLPKTSIDPHILDAVMALAWSTPAIWI</sequence>
<name>A0ABD3FQ83_9STRA</name>
<evidence type="ECO:0000313" key="1">
    <source>
        <dbReference type="EMBL" id="KAL3668562.1"/>
    </source>
</evidence>